<dbReference type="InterPro" id="IPR036565">
    <property type="entry name" value="Mur-like_cat_sf"/>
</dbReference>
<evidence type="ECO:0000313" key="14">
    <source>
        <dbReference type="EMBL" id="PVX49979.1"/>
    </source>
</evidence>
<dbReference type="HAMAP" id="MF_02019">
    <property type="entry name" value="MurF"/>
    <property type="match status" value="1"/>
</dbReference>
<dbReference type="InterPro" id="IPR035911">
    <property type="entry name" value="MurE/MurF_N"/>
</dbReference>
<dbReference type="Gene3D" id="3.40.1190.10">
    <property type="entry name" value="Mur-like, catalytic domain"/>
    <property type="match status" value="1"/>
</dbReference>
<keyword evidence="6 10" id="KW-0133">Cell shape</keyword>
<dbReference type="NCBIfam" id="TIGR01143">
    <property type="entry name" value="murF"/>
    <property type="match status" value="1"/>
</dbReference>
<dbReference type="EC" id="6.3.2.10" evidence="10 11"/>
<dbReference type="GO" id="GO:0005524">
    <property type="term" value="F:ATP binding"/>
    <property type="evidence" value="ECO:0007669"/>
    <property type="project" value="UniProtKB-UniRule"/>
</dbReference>
<evidence type="ECO:0000256" key="11">
    <source>
        <dbReference type="RuleBase" id="RU004136"/>
    </source>
</evidence>
<evidence type="ECO:0000256" key="2">
    <source>
        <dbReference type="ARBA" id="ARBA00022598"/>
    </source>
</evidence>
<dbReference type="InterPro" id="IPR005863">
    <property type="entry name" value="UDP-N-AcMur_synth"/>
</dbReference>
<keyword evidence="1 10" id="KW-0963">Cytoplasm</keyword>
<dbReference type="PANTHER" id="PTHR43024">
    <property type="entry name" value="UDP-N-ACETYLMURAMOYL-TRIPEPTIDE--D-ALANYL-D-ALANINE LIGASE"/>
    <property type="match status" value="1"/>
</dbReference>
<evidence type="ECO:0000256" key="9">
    <source>
        <dbReference type="ARBA" id="ARBA00023316"/>
    </source>
</evidence>
<keyword evidence="7 10" id="KW-0573">Peptidoglycan synthesis</keyword>
<evidence type="ECO:0000256" key="5">
    <source>
        <dbReference type="ARBA" id="ARBA00022840"/>
    </source>
</evidence>
<accession>A0A7L4UN59</accession>
<comment type="subcellular location">
    <subcellularLocation>
        <location evidence="10 11">Cytoplasm</location>
    </subcellularLocation>
</comment>
<evidence type="ECO:0000256" key="8">
    <source>
        <dbReference type="ARBA" id="ARBA00023306"/>
    </source>
</evidence>
<comment type="caution">
    <text evidence="14">The sequence shown here is derived from an EMBL/GenBank/DDBJ whole genome shotgun (WGS) entry which is preliminary data.</text>
</comment>
<keyword evidence="5 10" id="KW-0067">ATP-binding</keyword>
<dbReference type="PANTHER" id="PTHR43024:SF1">
    <property type="entry name" value="UDP-N-ACETYLMURAMOYL-TRIPEPTIDE--D-ALANYL-D-ALANINE LIGASE"/>
    <property type="match status" value="1"/>
</dbReference>
<dbReference type="InterPro" id="IPR051046">
    <property type="entry name" value="MurCDEF_CellWall_CoF430Synth"/>
</dbReference>
<dbReference type="AlphaFoldDB" id="A0A7L4UN59"/>
<dbReference type="GO" id="GO:0008360">
    <property type="term" value="P:regulation of cell shape"/>
    <property type="evidence" value="ECO:0007669"/>
    <property type="project" value="UniProtKB-KW"/>
</dbReference>
<dbReference type="GO" id="GO:0047480">
    <property type="term" value="F:UDP-N-acetylmuramoyl-tripeptide-D-alanyl-D-alanine ligase activity"/>
    <property type="evidence" value="ECO:0007669"/>
    <property type="project" value="UniProtKB-UniRule"/>
</dbReference>
<dbReference type="UniPathway" id="UPA00219"/>
<proteinExistence type="inferred from homology"/>
<dbReference type="Pfam" id="PF02875">
    <property type="entry name" value="Mur_ligase_C"/>
    <property type="match status" value="1"/>
</dbReference>
<organism evidence="14 15">
    <name type="scientific">Balneicella halophila</name>
    <dbReference type="NCBI Taxonomy" id="1537566"/>
    <lineage>
        <taxon>Bacteria</taxon>
        <taxon>Pseudomonadati</taxon>
        <taxon>Bacteroidota</taxon>
        <taxon>Bacteroidia</taxon>
        <taxon>Bacteroidales</taxon>
        <taxon>Balneicellaceae</taxon>
        <taxon>Balneicella</taxon>
    </lineage>
</organism>
<comment type="catalytic activity">
    <reaction evidence="10 11">
        <text>D-alanyl-D-alanine + UDP-N-acetyl-alpha-D-muramoyl-L-alanyl-gamma-D-glutamyl-meso-2,6-diaminopimelate + ATP = UDP-N-acetyl-alpha-D-muramoyl-L-alanyl-gamma-D-glutamyl-meso-2,6-diaminopimeloyl-D-alanyl-D-alanine + ADP + phosphate + H(+)</text>
        <dbReference type="Rhea" id="RHEA:28374"/>
        <dbReference type="ChEBI" id="CHEBI:15378"/>
        <dbReference type="ChEBI" id="CHEBI:30616"/>
        <dbReference type="ChEBI" id="CHEBI:43474"/>
        <dbReference type="ChEBI" id="CHEBI:57822"/>
        <dbReference type="ChEBI" id="CHEBI:61386"/>
        <dbReference type="ChEBI" id="CHEBI:83905"/>
        <dbReference type="ChEBI" id="CHEBI:456216"/>
        <dbReference type="EC" id="6.3.2.10"/>
    </reaction>
</comment>
<dbReference type="SUPFAM" id="SSF53244">
    <property type="entry name" value="MurD-like peptide ligases, peptide-binding domain"/>
    <property type="match status" value="1"/>
</dbReference>
<feature type="binding site" evidence="10">
    <location>
        <begin position="108"/>
        <end position="114"/>
    </location>
    <ligand>
        <name>ATP</name>
        <dbReference type="ChEBI" id="CHEBI:30616"/>
    </ligand>
</feature>
<evidence type="ECO:0000259" key="13">
    <source>
        <dbReference type="Pfam" id="PF08245"/>
    </source>
</evidence>
<evidence type="ECO:0000256" key="10">
    <source>
        <dbReference type="HAMAP-Rule" id="MF_02019"/>
    </source>
</evidence>
<reference evidence="14 15" key="1">
    <citation type="submission" date="2018-05" db="EMBL/GenBank/DDBJ databases">
        <title>Genomic Encyclopedia of Type Strains, Phase IV (KMG-IV): sequencing the most valuable type-strain genomes for metagenomic binning, comparative biology and taxonomic classification.</title>
        <authorList>
            <person name="Goeker M."/>
        </authorList>
    </citation>
    <scope>NUCLEOTIDE SEQUENCE [LARGE SCALE GENOMIC DNA]</scope>
    <source>
        <strain evidence="14 15">DSM 28579</strain>
    </source>
</reference>
<gene>
    <name evidence="10" type="primary">murF</name>
    <name evidence="14" type="ORF">C7377_1621</name>
</gene>
<dbReference type="GO" id="GO:0005737">
    <property type="term" value="C:cytoplasm"/>
    <property type="evidence" value="ECO:0007669"/>
    <property type="project" value="UniProtKB-SubCell"/>
</dbReference>
<keyword evidence="8 10" id="KW-0131">Cell cycle</keyword>
<dbReference type="GO" id="GO:0071555">
    <property type="term" value="P:cell wall organization"/>
    <property type="evidence" value="ECO:0007669"/>
    <property type="project" value="UniProtKB-KW"/>
</dbReference>
<keyword evidence="9 10" id="KW-0961">Cell wall biogenesis/degradation</keyword>
<comment type="pathway">
    <text evidence="10 11">Cell wall biogenesis; peptidoglycan biosynthesis.</text>
</comment>
<dbReference type="Gene3D" id="3.90.190.20">
    <property type="entry name" value="Mur ligase, C-terminal domain"/>
    <property type="match status" value="1"/>
</dbReference>
<evidence type="ECO:0000256" key="6">
    <source>
        <dbReference type="ARBA" id="ARBA00022960"/>
    </source>
</evidence>
<feature type="domain" description="Mur ligase central" evidence="13">
    <location>
        <begin position="106"/>
        <end position="286"/>
    </location>
</feature>
<comment type="function">
    <text evidence="10 11">Involved in cell wall formation. Catalyzes the final step in the synthesis of UDP-N-acetylmuramoyl-pentapeptide, the precursor of murein.</text>
</comment>
<protein>
    <recommendedName>
        <fullName evidence="10 11">UDP-N-acetylmuramoyl-tripeptide--D-alanyl-D-alanine ligase</fullName>
        <ecNumber evidence="10 11">6.3.2.10</ecNumber>
    </recommendedName>
    <alternativeName>
        <fullName evidence="10">D-alanyl-D-alanine-adding enzyme</fullName>
    </alternativeName>
</protein>
<keyword evidence="15" id="KW-1185">Reference proteome</keyword>
<dbReference type="SUPFAM" id="SSF63418">
    <property type="entry name" value="MurE/MurF N-terminal domain"/>
    <property type="match status" value="1"/>
</dbReference>
<feature type="domain" description="Mur ligase C-terminal" evidence="12">
    <location>
        <begin position="310"/>
        <end position="426"/>
    </location>
</feature>
<name>A0A7L4UN59_BALHA</name>
<evidence type="ECO:0000256" key="4">
    <source>
        <dbReference type="ARBA" id="ARBA00022741"/>
    </source>
</evidence>
<dbReference type="SUPFAM" id="SSF53623">
    <property type="entry name" value="MurD-like peptide ligases, catalytic domain"/>
    <property type="match status" value="1"/>
</dbReference>
<dbReference type="GO" id="GO:0051301">
    <property type="term" value="P:cell division"/>
    <property type="evidence" value="ECO:0007669"/>
    <property type="project" value="UniProtKB-KW"/>
</dbReference>
<sequence length="437" mass="48808">MLRAFFSTIYFMEIAKLHQLFLQHPTVCTDTRKAKIGSIFFALKGENFDANYFAKDAIKKGCELAVVDDQSAVLSEQYILVDDVLETLQNLANFHRQYCNTKIIGITGTNGKTTTKELIKSVLETTYDTLATEGNLNNHIGVPLTLLRLTPATEIAVIEMGANHRHEIAELCAIAEPDYGIITNVGKGHIEGFGSLEGVIKTKTELYEAVEKKNGTLFVNADNEILSEKASATKCHLYSYGSEHAQVTGKFIAASPFLNMEIENVELQTKLLGAYNFENILAAFAIGKFFDVPKNKNLNALANYVPKNNRSQLIETKYNTILLDAYNANPTSMKLSILNFIQTEYPHKMLILGDMLELGHLSETAHEEIITLIKDKGLAPNTWLVGTHFLKRKTDSFLYFNDAEQVIDYLSKNPIRGNQILIKGSRGIKLETLVKML</sequence>
<keyword evidence="4 10" id="KW-0547">Nucleotide-binding</keyword>
<dbReference type="Proteomes" id="UP000251835">
    <property type="component" value="Unassembled WGS sequence"/>
</dbReference>
<evidence type="ECO:0000256" key="7">
    <source>
        <dbReference type="ARBA" id="ARBA00022984"/>
    </source>
</evidence>
<dbReference type="InterPro" id="IPR036615">
    <property type="entry name" value="Mur_ligase_C_dom_sf"/>
</dbReference>
<keyword evidence="3 10" id="KW-0132">Cell division</keyword>
<evidence type="ECO:0000259" key="12">
    <source>
        <dbReference type="Pfam" id="PF02875"/>
    </source>
</evidence>
<dbReference type="EMBL" id="QENZ01000005">
    <property type="protein sequence ID" value="PVX49979.1"/>
    <property type="molecule type" value="Genomic_DNA"/>
</dbReference>
<dbReference type="Pfam" id="PF08245">
    <property type="entry name" value="Mur_ligase_M"/>
    <property type="match status" value="1"/>
</dbReference>
<evidence type="ECO:0000256" key="1">
    <source>
        <dbReference type="ARBA" id="ARBA00022490"/>
    </source>
</evidence>
<evidence type="ECO:0000313" key="15">
    <source>
        <dbReference type="Proteomes" id="UP000251835"/>
    </source>
</evidence>
<dbReference type="Gene3D" id="3.40.1390.10">
    <property type="entry name" value="MurE/MurF, N-terminal domain"/>
    <property type="match status" value="1"/>
</dbReference>
<comment type="similarity">
    <text evidence="10">Belongs to the MurCDEF family. MurF subfamily.</text>
</comment>
<keyword evidence="2 10" id="KW-0436">Ligase</keyword>
<evidence type="ECO:0000256" key="3">
    <source>
        <dbReference type="ARBA" id="ARBA00022618"/>
    </source>
</evidence>
<dbReference type="InterPro" id="IPR004101">
    <property type="entry name" value="Mur_ligase_C"/>
</dbReference>
<dbReference type="InterPro" id="IPR013221">
    <property type="entry name" value="Mur_ligase_cen"/>
</dbReference>
<dbReference type="GO" id="GO:0009252">
    <property type="term" value="P:peptidoglycan biosynthetic process"/>
    <property type="evidence" value="ECO:0007669"/>
    <property type="project" value="UniProtKB-UniRule"/>
</dbReference>